<evidence type="ECO:0000313" key="2">
    <source>
        <dbReference type="EMBL" id="EKD18610.1"/>
    </source>
</evidence>
<dbReference type="AlphaFoldDB" id="K1WLM3"/>
<dbReference type="EMBL" id="JH921433">
    <property type="protein sequence ID" value="EKD18610.1"/>
    <property type="molecule type" value="Genomic_DNA"/>
</dbReference>
<reference evidence="2 3" key="1">
    <citation type="journal article" date="2012" name="BMC Genomics">
        <title>Sequencing the genome of Marssonina brunnea reveals fungus-poplar co-evolution.</title>
        <authorList>
            <person name="Zhu S."/>
            <person name="Cao Y.-Z."/>
            <person name="Jiang C."/>
            <person name="Tan B.-Y."/>
            <person name="Wang Z."/>
            <person name="Feng S."/>
            <person name="Zhang L."/>
            <person name="Su X.-H."/>
            <person name="Brejova B."/>
            <person name="Vinar T."/>
            <person name="Xu M."/>
            <person name="Wang M.-X."/>
            <person name="Zhang S.-G."/>
            <person name="Huang M.-R."/>
            <person name="Wu R."/>
            <person name="Zhou Y."/>
        </authorList>
    </citation>
    <scope>NUCLEOTIDE SEQUENCE [LARGE SCALE GENOMIC DNA]</scope>
    <source>
        <strain evidence="2 3">MB_m1</strain>
    </source>
</reference>
<proteinExistence type="predicted"/>
<dbReference type="InParanoid" id="K1WLM3"/>
<sequence length="183" mass="20600">MSSYEDHGLSPYENRSIRVSRRATDAFSPAQCVLFSDPDKFNNTYAHVIQQPERFSGSLGLPSFSVRFYGFLFRLFGSSVLPVLLVFLPARPTDSLRPSAPFGSSKPPSHGHGPPLFRRFNRLLNTQVFAARYLQLEHLQYAFGSFGNQTKTQLFGRSKSHPPACSLQLPRLASLSIYPLWCN</sequence>
<keyword evidence="3" id="KW-1185">Reference proteome</keyword>
<keyword evidence="1" id="KW-0472">Membrane</keyword>
<organism evidence="2 3">
    <name type="scientific">Marssonina brunnea f. sp. multigermtubi (strain MB_m1)</name>
    <name type="common">Marssonina leaf spot fungus</name>
    <dbReference type="NCBI Taxonomy" id="1072389"/>
    <lineage>
        <taxon>Eukaryota</taxon>
        <taxon>Fungi</taxon>
        <taxon>Dikarya</taxon>
        <taxon>Ascomycota</taxon>
        <taxon>Pezizomycotina</taxon>
        <taxon>Leotiomycetes</taxon>
        <taxon>Helotiales</taxon>
        <taxon>Drepanopezizaceae</taxon>
        <taxon>Drepanopeziza</taxon>
    </lineage>
</organism>
<gene>
    <name evidence="2" type="ORF">MBM_03603</name>
</gene>
<dbReference type="Proteomes" id="UP000006753">
    <property type="component" value="Unassembled WGS sequence"/>
</dbReference>
<dbReference type="HOGENOM" id="CLU_1475471_0_0_1"/>
<keyword evidence="1" id="KW-0812">Transmembrane</keyword>
<name>K1WLM3_MARBU</name>
<protein>
    <submittedName>
        <fullName evidence="2">Uncharacterized protein</fullName>
    </submittedName>
</protein>
<accession>K1WLM3</accession>
<evidence type="ECO:0000313" key="3">
    <source>
        <dbReference type="Proteomes" id="UP000006753"/>
    </source>
</evidence>
<dbReference type="KEGG" id="mbe:MBM_03603"/>
<evidence type="ECO:0000256" key="1">
    <source>
        <dbReference type="SAM" id="Phobius"/>
    </source>
</evidence>
<feature type="transmembrane region" description="Helical" evidence="1">
    <location>
        <begin position="68"/>
        <end position="88"/>
    </location>
</feature>
<keyword evidence="1" id="KW-1133">Transmembrane helix</keyword>